<dbReference type="OrthoDB" id="10534429at2759"/>
<feature type="compositionally biased region" description="Basic and acidic residues" evidence="1">
    <location>
        <begin position="39"/>
        <end position="64"/>
    </location>
</feature>
<dbReference type="Proteomes" id="UP000256645">
    <property type="component" value="Unassembled WGS sequence"/>
</dbReference>
<gene>
    <name evidence="2" type="ORF">BP6252_12571</name>
</gene>
<evidence type="ECO:0000313" key="2">
    <source>
        <dbReference type="EMBL" id="RDW59484.1"/>
    </source>
</evidence>
<reference evidence="2 3" key="1">
    <citation type="journal article" date="2018" name="IMA Fungus">
        <title>IMA Genome-F 9: Draft genome sequence of Annulohypoxylon stygium, Aspergillus mulundensis, Berkeleyomyces basicola (syn. Thielaviopsis basicola), Ceratocystis smalleyi, two Cercospora beticola strains, Coleophoma cylindrospora, Fusarium fracticaudum, Phialophora cf. hyalina, and Morchella septimelata.</title>
        <authorList>
            <person name="Wingfield B.D."/>
            <person name="Bills G.F."/>
            <person name="Dong Y."/>
            <person name="Huang W."/>
            <person name="Nel W.J."/>
            <person name="Swalarsk-Parry B.S."/>
            <person name="Vaghefi N."/>
            <person name="Wilken P.M."/>
            <person name="An Z."/>
            <person name="de Beer Z.W."/>
            <person name="De Vos L."/>
            <person name="Chen L."/>
            <person name="Duong T.A."/>
            <person name="Gao Y."/>
            <person name="Hammerbacher A."/>
            <person name="Kikkert J.R."/>
            <person name="Li Y."/>
            <person name="Li H."/>
            <person name="Li K."/>
            <person name="Li Q."/>
            <person name="Liu X."/>
            <person name="Ma X."/>
            <person name="Naidoo K."/>
            <person name="Pethybridge S.J."/>
            <person name="Sun J."/>
            <person name="Steenkamp E.T."/>
            <person name="van der Nest M.A."/>
            <person name="van Wyk S."/>
            <person name="Wingfield M.J."/>
            <person name="Xiong C."/>
            <person name="Yue Q."/>
            <person name="Zhang X."/>
        </authorList>
    </citation>
    <scope>NUCLEOTIDE SEQUENCE [LARGE SCALE GENOMIC DNA]</scope>
    <source>
        <strain evidence="2 3">BP6252</strain>
    </source>
</reference>
<proteinExistence type="predicted"/>
<evidence type="ECO:0000256" key="1">
    <source>
        <dbReference type="SAM" id="MobiDB-lite"/>
    </source>
</evidence>
<feature type="compositionally biased region" description="Basic residues" evidence="1">
    <location>
        <begin position="20"/>
        <end position="34"/>
    </location>
</feature>
<accession>A0A3D8QDH8</accession>
<comment type="caution">
    <text evidence="2">The sequence shown here is derived from an EMBL/GenBank/DDBJ whole genome shotgun (WGS) entry which is preliminary data.</text>
</comment>
<evidence type="ECO:0000313" key="3">
    <source>
        <dbReference type="Proteomes" id="UP000256645"/>
    </source>
</evidence>
<sequence length="155" mass="17744">MPGQHHGKIHEINRGNGWKKVTRKVYAKERKKGTMTRYTDTRPKPQKNRERSKSPARREQEPSRRSRSPIRTSAAIDNSAEEIIPLNVSEDPAVGDHWALLHLDTTNGDWYIYNAALGKDLGARYAATNVLQGILQYWDINVDPTREPIIIRFGD</sequence>
<name>A0A3D8QDH8_9HELO</name>
<organism evidence="2 3">
    <name type="scientific">Coleophoma cylindrospora</name>
    <dbReference type="NCBI Taxonomy" id="1849047"/>
    <lineage>
        <taxon>Eukaryota</taxon>
        <taxon>Fungi</taxon>
        <taxon>Dikarya</taxon>
        <taxon>Ascomycota</taxon>
        <taxon>Pezizomycotina</taxon>
        <taxon>Leotiomycetes</taxon>
        <taxon>Helotiales</taxon>
        <taxon>Dermateaceae</taxon>
        <taxon>Coleophoma</taxon>
    </lineage>
</organism>
<protein>
    <submittedName>
        <fullName evidence="2">Uncharacterized protein</fullName>
    </submittedName>
</protein>
<keyword evidence="3" id="KW-1185">Reference proteome</keyword>
<dbReference type="EMBL" id="PDLM01000016">
    <property type="protein sequence ID" value="RDW59484.1"/>
    <property type="molecule type" value="Genomic_DNA"/>
</dbReference>
<dbReference type="AlphaFoldDB" id="A0A3D8QDH8"/>
<feature type="region of interest" description="Disordered" evidence="1">
    <location>
        <begin position="1"/>
        <end position="76"/>
    </location>
</feature>